<dbReference type="EMBL" id="CM029048">
    <property type="protein sequence ID" value="KAG2580235.1"/>
    <property type="molecule type" value="Genomic_DNA"/>
</dbReference>
<sequence>MYPPCRTPRGPPPRPGARNGKGSKISNFSETGFIFRWCAVCAAGYVPLSWPGPAGGGRLQASAAAGLTAPVRSPPSTVNSHCRVGSLRLGAAGEERPAASSKYRINPWTRQVADVGGGAAVCSDNP</sequence>
<evidence type="ECO:0000256" key="1">
    <source>
        <dbReference type="SAM" id="MobiDB-lite"/>
    </source>
</evidence>
<protein>
    <submittedName>
        <fullName evidence="2">Uncharacterized protein</fullName>
    </submittedName>
</protein>
<comment type="caution">
    <text evidence="2">The sequence shown here is derived from an EMBL/GenBank/DDBJ whole genome shotgun (WGS) entry which is preliminary data.</text>
</comment>
<dbReference type="Proteomes" id="UP000823388">
    <property type="component" value="Chromosome 6N"/>
</dbReference>
<proteinExistence type="predicted"/>
<organism evidence="2 3">
    <name type="scientific">Panicum virgatum</name>
    <name type="common">Blackwell switchgrass</name>
    <dbReference type="NCBI Taxonomy" id="38727"/>
    <lineage>
        <taxon>Eukaryota</taxon>
        <taxon>Viridiplantae</taxon>
        <taxon>Streptophyta</taxon>
        <taxon>Embryophyta</taxon>
        <taxon>Tracheophyta</taxon>
        <taxon>Spermatophyta</taxon>
        <taxon>Magnoliopsida</taxon>
        <taxon>Liliopsida</taxon>
        <taxon>Poales</taxon>
        <taxon>Poaceae</taxon>
        <taxon>PACMAD clade</taxon>
        <taxon>Panicoideae</taxon>
        <taxon>Panicodae</taxon>
        <taxon>Paniceae</taxon>
        <taxon>Panicinae</taxon>
        <taxon>Panicum</taxon>
        <taxon>Panicum sect. Hiantes</taxon>
    </lineage>
</organism>
<accession>A0A8T0R509</accession>
<reference evidence="2" key="1">
    <citation type="submission" date="2020-05" db="EMBL/GenBank/DDBJ databases">
        <title>WGS assembly of Panicum virgatum.</title>
        <authorList>
            <person name="Lovell J.T."/>
            <person name="Jenkins J."/>
            <person name="Shu S."/>
            <person name="Juenger T.E."/>
            <person name="Schmutz J."/>
        </authorList>
    </citation>
    <scope>NUCLEOTIDE SEQUENCE</scope>
    <source>
        <strain evidence="2">AP13</strain>
    </source>
</reference>
<feature type="compositionally biased region" description="Pro residues" evidence="1">
    <location>
        <begin position="1"/>
        <end position="15"/>
    </location>
</feature>
<feature type="region of interest" description="Disordered" evidence="1">
    <location>
        <begin position="1"/>
        <end position="23"/>
    </location>
</feature>
<evidence type="ECO:0000313" key="2">
    <source>
        <dbReference type="EMBL" id="KAG2580235.1"/>
    </source>
</evidence>
<name>A0A8T0R509_PANVG</name>
<gene>
    <name evidence="2" type="ORF">PVAP13_6NG326501</name>
</gene>
<dbReference type="AlphaFoldDB" id="A0A8T0R509"/>
<evidence type="ECO:0000313" key="3">
    <source>
        <dbReference type="Proteomes" id="UP000823388"/>
    </source>
</evidence>
<keyword evidence="3" id="KW-1185">Reference proteome</keyword>